<dbReference type="Pfam" id="PF14549">
    <property type="entry name" value="P22_Cro"/>
    <property type="match status" value="1"/>
</dbReference>
<gene>
    <name evidence="1" type="ORF">J7302_01675</name>
</gene>
<dbReference type="SUPFAM" id="SSF47413">
    <property type="entry name" value="lambda repressor-like DNA-binding domains"/>
    <property type="match status" value="1"/>
</dbReference>
<dbReference type="RefSeq" id="WP_215369469.1">
    <property type="nucleotide sequence ID" value="NZ_JAGTIS010000001.1"/>
</dbReference>
<protein>
    <submittedName>
        <fullName evidence="1">Helix-turn-helix domain-containing protein</fullName>
    </submittedName>
</protein>
<organism evidence="1 2">
    <name type="scientific">Metapseudomonas boanensis</name>
    <dbReference type="NCBI Taxonomy" id="2822138"/>
    <lineage>
        <taxon>Bacteria</taxon>
        <taxon>Pseudomonadati</taxon>
        <taxon>Pseudomonadota</taxon>
        <taxon>Gammaproteobacteria</taxon>
        <taxon>Pseudomonadales</taxon>
        <taxon>Pseudomonadaceae</taxon>
        <taxon>Metapseudomonas</taxon>
    </lineage>
</organism>
<reference evidence="1 2" key="1">
    <citation type="submission" date="2021-04" db="EMBL/GenBank/DDBJ databases">
        <title>Pseudomonas boanensis sp. nov., a bacterium isolated from river water used for household purposes in Boane District, Mozambique.</title>
        <authorList>
            <person name="Nicklasson M."/>
            <person name="Martin-Rodriguez A.J."/>
            <person name="Thorell K."/>
            <person name="Neves L."/>
            <person name="Mussagy A."/>
            <person name="Rydberg H.A."/>
            <person name="Hernroth B."/>
            <person name="Svensson-Stadler L."/>
            <person name="Sjoling A."/>
        </authorList>
    </citation>
    <scope>NUCLEOTIDE SEQUENCE [LARGE SCALE GENOMIC DNA]</scope>
    <source>
        <strain evidence="1 2">DB1</strain>
    </source>
</reference>
<evidence type="ECO:0000313" key="2">
    <source>
        <dbReference type="Proteomes" id="UP001519667"/>
    </source>
</evidence>
<keyword evidence="2" id="KW-1185">Reference proteome</keyword>
<evidence type="ECO:0000313" key="1">
    <source>
        <dbReference type="EMBL" id="MBT8764855.1"/>
    </source>
</evidence>
<proteinExistence type="predicted"/>
<dbReference type="Proteomes" id="UP001519667">
    <property type="component" value="Unassembled WGS sequence"/>
</dbReference>
<name>A0ABS5XCP7_9GAMM</name>
<dbReference type="InterPro" id="IPR010982">
    <property type="entry name" value="Lambda_DNA-bd_dom_sf"/>
</dbReference>
<dbReference type="Gene3D" id="1.10.260.40">
    <property type="entry name" value="lambda repressor-like DNA-binding domains"/>
    <property type="match status" value="1"/>
</dbReference>
<dbReference type="EMBL" id="JAGTIS010000001">
    <property type="protein sequence ID" value="MBT8764855.1"/>
    <property type="molecule type" value="Genomic_DNA"/>
</dbReference>
<accession>A0ABS5XCP7</accession>
<sequence>MRTQDAADYFGNKKKLAEALHIQPSAVTQWGEEVPWARQYQIEVLTSGALKAGPQPKTAMDDAQ</sequence>
<comment type="caution">
    <text evidence="1">The sequence shown here is derived from an EMBL/GenBank/DDBJ whole genome shotgun (WGS) entry which is preliminary data.</text>
</comment>